<feature type="compositionally biased region" description="Gly residues" evidence="1">
    <location>
        <begin position="208"/>
        <end position="224"/>
    </location>
</feature>
<name>A0ABS5RJH7_9MYCO</name>
<evidence type="ECO:0000313" key="3">
    <source>
        <dbReference type="Proteomes" id="UP001519535"/>
    </source>
</evidence>
<evidence type="ECO:0000313" key="2">
    <source>
        <dbReference type="EMBL" id="MBS9534359.1"/>
    </source>
</evidence>
<protein>
    <recommendedName>
        <fullName evidence="4">DUF4226 domain-containing protein</fullName>
    </recommendedName>
</protein>
<reference evidence="2 3" key="1">
    <citation type="submission" date="2021-05" db="EMBL/GenBank/DDBJ databases">
        <title>Mycobacterium acidophilum sp. nov., an extremely acid-tolerant member of the genus Mycobacterium.</title>
        <authorList>
            <person name="Xia J."/>
        </authorList>
    </citation>
    <scope>NUCLEOTIDE SEQUENCE [LARGE SCALE GENOMIC DNA]</scope>
    <source>
        <strain evidence="2 3">M1</strain>
    </source>
</reference>
<evidence type="ECO:0000256" key="1">
    <source>
        <dbReference type="SAM" id="MobiDB-lite"/>
    </source>
</evidence>
<organism evidence="2 3">
    <name type="scientific">Mycolicibacter acidiphilus</name>
    <dbReference type="NCBI Taxonomy" id="2835306"/>
    <lineage>
        <taxon>Bacteria</taxon>
        <taxon>Bacillati</taxon>
        <taxon>Actinomycetota</taxon>
        <taxon>Actinomycetes</taxon>
        <taxon>Mycobacteriales</taxon>
        <taxon>Mycobacteriaceae</taxon>
        <taxon>Mycolicibacter</taxon>
    </lineage>
</organism>
<keyword evidence="3" id="KW-1185">Reference proteome</keyword>
<accession>A0ABS5RJH7</accession>
<dbReference type="Proteomes" id="UP001519535">
    <property type="component" value="Unassembled WGS sequence"/>
</dbReference>
<proteinExistence type="predicted"/>
<dbReference type="EMBL" id="JAHCLR010000022">
    <property type="protein sequence ID" value="MBS9534359.1"/>
    <property type="molecule type" value="Genomic_DNA"/>
</dbReference>
<comment type="caution">
    <text evidence="2">The sequence shown here is derived from an EMBL/GenBank/DDBJ whole genome shotgun (WGS) entry which is preliminary data.</text>
</comment>
<feature type="compositionally biased region" description="Pro residues" evidence="1">
    <location>
        <begin position="358"/>
        <end position="373"/>
    </location>
</feature>
<sequence>MAAADELSDPFTAAMIGAWWPAPPAGPASAATHWETQRQLKEDEAGTLDLLRTRLAAENTGVTAEDLLARLHTGRNQLRDIADQCQAKSEGNAAVARAVDGLRERLRGIAANGRQRIADSLAGDDPFAKKVADINNAIRDAHEAAAGASNDAADQITGSTQRVLDQTTGGDARSILREHGADVHPWPRPREFTADDVTRALGGGGFGFPAGGGASGGESGGGFGSFAPPNPLGLVGSPGAWDGGSSAEDPRDTDTEQSTATPDAPDVDDTEPQAAPAPPSPSVTPMAGAAPVNPPARPAPSTTGPQPAGPLPTYGADLRPPVIAPAAPAGPAPGAPVATSPTSPAAPSLAAPVQRRTPPTPRGRPPAPPRAKT</sequence>
<evidence type="ECO:0008006" key="4">
    <source>
        <dbReference type="Google" id="ProtNLM"/>
    </source>
</evidence>
<dbReference type="RefSeq" id="WP_214093229.1">
    <property type="nucleotide sequence ID" value="NZ_JAHCLR010000022.1"/>
</dbReference>
<gene>
    <name evidence="2" type="ORF">KIH27_12265</name>
</gene>
<feature type="compositionally biased region" description="Low complexity" evidence="1">
    <location>
        <begin position="335"/>
        <end position="357"/>
    </location>
</feature>
<feature type="region of interest" description="Disordered" evidence="1">
    <location>
        <begin position="208"/>
        <end position="373"/>
    </location>
</feature>